<gene>
    <name evidence="1" type="ORF">CPT_Miami_028</name>
</gene>
<evidence type="ECO:0000313" key="2">
    <source>
        <dbReference type="Proteomes" id="UP000662782"/>
    </source>
</evidence>
<protein>
    <submittedName>
        <fullName evidence="1">Uncharacterized protein</fullName>
    </submittedName>
</protein>
<organism evidence="1 2">
    <name type="scientific">Klebsiella phage Miami</name>
    <dbReference type="NCBI Taxonomy" id="2767581"/>
    <lineage>
        <taxon>Viruses</taxon>
        <taxon>Duplodnaviria</taxon>
        <taxon>Heunggongvirae</taxon>
        <taxon>Uroviricota</taxon>
        <taxon>Caudoviricetes</taxon>
        <taxon>Chimalliviridae</taxon>
        <taxon>Miamivirus</taxon>
        <taxon>Miamivirus miami</taxon>
    </lineage>
</organism>
<name>A0A873WFP3_9CAUD</name>
<evidence type="ECO:0000313" key="1">
    <source>
        <dbReference type="EMBL" id="QPB09123.1"/>
    </source>
</evidence>
<accession>A0A873WFP3</accession>
<dbReference type="EMBL" id="MT701590">
    <property type="protein sequence ID" value="QPB09123.1"/>
    <property type="molecule type" value="Genomic_DNA"/>
</dbReference>
<keyword evidence="2" id="KW-1185">Reference proteome</keyword>
<dbReference type="Proteomes" id="UP000662782">
    <property type="component" value="Segment"/>
</dbReference>
<sequence length="262" mass="29072">MINSAFTPGFLAVLGSQYALTDIQSVDDTTSELKATLGETPKTFRFPKMDIGDMFVGAPLISFGTSGELINDVIARAMNYHEAGLVSGVDFDLEEEQLDFQEGTSVYLNVKILSSSLMYKGSFGLTVYRADLSPLTQPIERDLTSTIPDYSSLDWMTYLSTRIFNVEYDIEIGDTIPESWKTPLWPLLYAMDPAFNIDDVLDAITGSEVLEKYTDEISNLLVIKLEGGELTLRYTFDKAQTVTYITDFELPGDPAITDALLP</sequence>
<reference evidence="1 2" key="1">
    <citation type="submission" date="2020-07" db="EMBL/GenBank/DDBJ databases">
        <title>Complete genome sequence of Klebsiella pneumoniae phage Miami.</title>
        <authorList>
            <person name="Mora D.A."/>
            <person name="Lessor L."/>
            <person name="Gill J."/>
            <person name="Liu M."/>
        </authorList>
    </citation>
    <scope>NUCLEOTIDE SEQUENCE [LARGE SCALE GENOMIC DNA]</scope>
</reference>
<proteinExistence type="predicted"/>